<dbReference type="GeneID" id="303683528"/>
<dbReference type="Pfam" id="PF12833">
    <property type="entry name" value="HTH_18"/>
    <property type="match status" value="1"/>
</dbReference>
<dbReference type="InterPro" id="IPR050204">
    <property type="entry name" value="AraC_XylS_family_regulators"/>
</dbReference>
<comment type="caution">
    <text evidence="5">The sequence shown here is derived from an EMBL/GenBank/DDBJ whole genome shotgun (WGS) entry which is preliminary data.</text>
</comment>
<dbReference type="Gene3D" id="1.10.10.60">
    <property type="entry name" value="Homeodomain-like"/>
    <property type="match status" value="1"/>
</dbReference>
<proteinExistence type="predicted"/>
<sequence length="311" mass="36111">MKENLEFGYVSHNGHIDPYYHTKLIEDWEFSYHQVSSGKFIGNLSKIWLGDIEIYEEKLSTAVFQEGCCQQGVLCIGIFRNFQSPAICLGHTVENSDIISIRPNQEILIKTPEESKFYALQMPLQSLVGDDIEQLEDMMSLSRNAELNNKIYNKIRFLFNAFENIFLNEVAKKDIISDFTDIGCEYINSIRNDKLEHKKAKNKAERVIKEILYYLQSNSDLPITVEDFCKVTNTSRRTLQNYFEIIIGCSPSLFLKYWKLNCARKMLLANEEKTTVSQVASYWGFWHFSQFAQDYKGLFGELPSTTLELSR</sequence>
<organism evidence="5 6">
    <name type="scientific">Acinetobacter vivianii</name>
    <dbReference type="NCBI Taxonomy" id="1776742"/>
    <lineage>
        <taxon>Bacteria</taxon>
        <taxon>Pseudomonadati</taxon>
        <taxon>Pseudomonadota</taxon>
        <taxon>Gammaproteobacteria</taxon>
        <taxon>Moraxellales</taxon>
        <taxon>Moraxellaceae</taxon>
        <taxon>Acinetobacter</taxon>
    </lineage>
</organism>
<evidence type="ECO:0000256" key="1">
    <source>
        <dbReference type="ARBA" id="ARBA00023015"/>
    </source>
</evidence>
<evidence type="ECO:0000313" key="5">
    <source>
        <dbReference type="EMBL" id="ENX19512.1"/>
    </source>
</evidence>
<dbReference type="PANTHER" id="PTHR46796">
    <property type="entry name" value="HTH-TYPE TRANSCRIPTIONAL ACTIVATOR RHAS-RELATED"/>
    <property type="match status" value="1"/>
</dbReference>
<gene>
    <name evidence="5" type="ORF">F892_03680</name>
</gene>
<dbReference type="InterPro" id="IPR018060">
    <property type="entry name" value="HTH_AraC"/>
</dbReference>
<dbReference type="PANTHER" id="PTHR46796:SF12">
    <property type="entry name" value="HTH-TYPE DNA-BINDING TRANSCRIPTIONAL ACTIVATOR EUTR"/>
    <property type="match status" value="1"/>
</dbReference>
<dbReference type="OrthoDB" id="34150at2"/>
<protein>
    <recommendedName>
        <fullName evidence="4">HTH araC/xylS-type domain-containing protein</fullName>
    </recommendedName>
</protein>
<keyword evidence="6" id="KW-1185">Reference proteome</keyword>
<dbReference type="PATRIC" id="fig|1217706.3.peg.3579"/>
<dbReference type="GO" id="GO:0043565">
    <property type="term" value="F:sequence-specific DNA binding"/>
    <property type="evidence" value="ECO:0007669"/>
    <property type="project" value="InterPro"/>
</dbReference>
<dbReference type="GO" id="GO:0003700">
    <property type="term" value="F:DNA-binding transcription factor activity"/>
    <property type="evidence" value="ECO:0007669"/>
    <property type="project" value="InterPro"/>
</dbReference>
<name>N9PXL8_9GAMM</name>
<dbReference type="AlphaFoldDB" id="N9PXL8"/>
<dbReference type="PROSITE" id="PS01124">
    <property type="entry name" value="HTH_ARAC_FAMILY_2"/>
    <property type="match status" value="1"/>
</dbReference>
<accession>N9PXL8</accession>
<dbReference type="RefSeq" id="WP_005260268.1">
    <property type="nucleotide sequence ID" value="NZ_BMDR01000003.1"/>
</dbReference>
<dbReference type="SMART" id="SM00342">
    <property type="entry name" value="HTH_ARAC"/>
    <property type="match status" value="1"/>
</dbReference>
<keyword evidence="3" id="KW-0804">Transcription</keyword>
<dbReference type="HOGENOM" id="CLU_047930_2_0_6"/>
<dbReference type="Proteomes" id="UP000013173">
    <property type="component" value="Unassembled WGS sequence"/>
</dbReference>
<reference evidence="5 6" key="1">
    <citation type="submission" date="2013-02" db="EMBL/GenBank/DDBJ databases">
        <title>The Genome Sequence of Acinetobacter sp. NIPH 2168.</title>
        <authorList>
            <consortium name="The Broad Institute Genome Sequencing Platform"/>
            <consortium name="The Broad Institute Genome Sequencing Center for Infectious Disease"/>
            <person name="Cerqueira G."/>
            <person name="Feldgarden M."/>
            <person name="Courvalin P."/>
            <person name="Perichon B."/>
            <person name="Grillot-Courvalin C."/>
            <person name="Clermont D."/>
            <person name="Rocha E."/>
            <person name="Yoon E.-J."/>
            <person name="Nemec A."/>
            <person name="Walker B."/>
            <person name="Young S.K."/>
            <person name="Zeng Q."/>
            <person name="Gargeya S."/>
            <person name="Fitzgerald M."/>
            <person name="Haas B."/>
            <person name="Abouelleil A."/>
            <person name="Alvarado L."/>
            <person name="Arachchi H.M."/>
            <person name="Berlin A.M."/>
            <person name="Chapman S.B."/>
            <person name="Dewar J."/>
            <person name="Goldberg J."/>
            <person name="Griggs A."/>
            <person name="Gujja S."/>
            <person name="Hansen M."/>
            <person name="Howarth C."/>
            <person name="Imamovic A."/>
            <person name="Larimer J."/>
            <person name="McCowan C."/>
            <person name="Murphy C."/>
            <person name="Neiman D."/>
            <person name="Pearson M."/>
            <person name="Priest M."/>
            <person name="Roberts A."/>
            <person name="Saif S."/>
            <person name="Shea T."/>
            <person name="Sisk P."/>
            <person name="Sykes S."/>
            <person name="Wortman J."/>
            <person name="Nusbaum C."/>
            <person name="Birren B."/>
        </authorList>
    </citation>
    <scope>NUCLEOTIDE SEQUENCE [LARGE SCALE GENOMIC DNA]</scope>
    <source>
        <strain evidence="5 6">NIPH 2168</strain>
    </source>
</reference>
<dbReference type="EMBL" id="APRW01000016">
    <property type="protein sequence ID" value="ENX19512.1"/>
    <property type="molecule type" value="Genomic_DNA"/>
</dbReference>
<keyword evidence="2" id="KW-0238">DNA-binding</keyword>
<feature type="domain" description="HTH araC/xylS-type" evidence="4">
    <location>
        <begin position="209"/>
        <end position="309"/>
    </location>
</feature>
<evidence type="ECO:0000313" key="6">
    <source>
        <dbReference type="Proteomes" id="UP000013173"/>
    </source>
</evidence>
<evidence type="ECO:0000259" key="4">
    <source>
        <dbReference type="PROSITE" id="PS01124"/>
    </source>
</evidence>
<evidence type="ECO:0000256" key="3">
    <source>
        <dbReference type="ARBA" id="ARBA00023163"/>
    </source>
</evidence>
<evidence type="ECO:0000256" key="2">
    <source>
        <dbReference type="ARBA" id="ARBA00023125"/>
    </source>
</evidence>
<keyword evidence="1" id="KW-0805">Transcription regulation</keyword>